<feature type="region of interest" description="Disordered" evidence="1">
    <location>
        <begin position="134"/>
        <end position="156"/>
    </location>
</feature>
<evidence type="ECO:0000256" key="1">
    <source>
        <dbReference type="SAM" id="MobiDB-lite"/>
    </source>
</evidence>
<dbReference type="Proteomes" id="UP000566819">
    <property type="component" value="Unassembled WGS sequence"/>
</dbReference>
<organism evidence="2 3">
    <name type="scientific">Cudoniella acicularis</name>
    <dbReference type="NCBI Taxonomy" id="354080"/>
    <lineage>
        <taxon>Eukaryota</taxon>
        <taxon>Fungi</taxon>
        <taxon>Dikarya</taxon>
        <taxon>Ascomycota</taxon>
        <taxon>Pezizomycotina</taxon>
        <taxon>Leotiomycetes</taxon>
        <taxon>Helotiales</taxon>
        <taxon>Tricladiaceae</taxon>
        <taxon>Cudoniella</taxon>
    </lineage>
</organism>
<proteinExistence type="predicted"/>
<evidence type="ECO:0000313" key="2">
    <source>
        <dbReference type="EMBL" id="KAF4620098.1"/>
    </source>
</evidence>
<dbReference type="EMBL" id="JAAMPI010002026">
    <property type="protein sequence ID" value="KAF4620098.1"/>
    <property type="molecule type" value="Genomic_DNA"/>
</dbReference>
<dbReference type="OrthoDB" id="3440029at2759"/>
<sequence>MIRTRVVRPIRLILGVNVIPIEAPRMVQPSVPGREVIDDIASHQLAPKVEIGANLVNTTRMFVPEIPRAPAQPVPVPGFDPVAAAYQAGKIDADAERRGLSERERFSSPPRPIVIERPVIIEQPRAIISYGRGDRVPEYRHPDSPMSPRSWSETRYSEPSIAGPYIEERLIDPPRDYRPHIRELRPEQLERDFRPEPRDYRPQIRELRPEQPERDFRPEPREFRPEYRDLRPEPRDRDFIPEPREFRSELRDFRPEPREFREFRELRPEIRDVRTESDYFRQEQEAEEYMEPRPFTEKRATEPRIPGFRDPHPHPFAPISLPRRYPMRAREGSGW</sequence>
<keyword evidence="3" id="KW-1185">Reference proteome</keyword>
<accession>A0A8H4VRU5</accession>
<comment type="caution">
    <text evidence="2">The sequence shown here is derived from an EMBL/GenBank/DDBJ whole genome shotgun (WGS) entry which is preliminary data.</text>
</comment>
<name>A0A8H4VRU5_9HELO</name>
<dbReference type="AlphaFoldDB" id="A0A8H4VRU5"/>
<feature type="compositionally biased region" description="Basic and acidic residues" evidence="1">
    <location>
        <begin position="277"/>
        <end position="313"/>
    </location>
</feature>
<feature type="region of interest" description="Disordered" evidence="1">
    <location>
        <begin position="277"/>
        <end position="335"/>
    </location>
</feature>
<feature type="compositionally biased region" description="Basic and acidic residues" evidence="1">
    <location>
        <begin position="134"/>
        <end position="143"/>
    </location>
</feature>
<protein>
    <submittedName>
        <fullName evidence="2">Uncharacterized protein</fullName>
    </submittedName>
</protein>
<reference evidence="2 3" key="1">
    <citation type="submission" date="2020-03" db="EMBL/GenBank/DDBJ databases">
        <title>Draft Genome Sequence of Cudoniella acicularis.</title>
        <authorList>
            <person name="Buettner E."/>
            <person name="Kellner H."/>
        </authorList>
    </citation>
    <scope>NUCLEOTIDE SEQUENCE [LARGE SCALE GENOMIC DNA]</scope>
    <source>
        <strain evidence="2 3">DSM 108380</strain>
    </source>
</reference>
<evidence type="ECO:0000313" key="3">
    <source>
        <dbReference type="Proteomes" id="UP000566819"/>
    </source>
</evidence>
<feature type="region of interest" description="Disordered" evidence="1">
    <location>
        <begin position="194"/>
        <end position="222"/>
    </location>
</feature>
<gene>
    <name evidence="2" type="ORF">G7Y89_g14724</name>
</gene>